<sequence precursor="true">MRFQRMWWSSVILLSSGMLFAKEGGPEGEGNASSISNSCLMLEVRTQKVGVTPNTPQWWSVSLTIDGMPARSVSQQAVQALFHFKDGDRDGRLGMEECSALPTPFGLRQMMWGNLLPAIVDKPKDWDEDHDGALSLKEFAKLYAELGAGMPAVSYGRFPNTERLDAGLLSAMGLEVGQSIDVASLSDAVDLLWTRDLNRDDLIQPQELVLQMSFPGTTATHLLELQQSGERLRACLPPMECLEGDDREPVEGPFNTATANYSGQTLKLLELQVLDGEVQLHEPLTPGLASDSKGAQSVVWQHGSDLHARFHTVQSAKTLDLMAATASQFNEYQDWHELAIAGRPANGVGQPSGTVQRIVQLVDVNRDGAIALREFEEWRTVLSQIHNVQWMLAIVDLGPSLFAALDQNFDGALDRRELQQCGAMFGSLGILEAKRIELGSLPLQLRGVVSHGRPDSLLDNRPSAGPRWFQAMDRNRDGTLSRREFLGEMAQFEKLDRDGDGSLTLQDQLP</sequence>
<feature type="chain" id="PRO_5021842471" evidence="3">
    <location>
        <begin position="22"/>
        <end position="510"/>
    </location>
</feature>
<dbReference type="GO" id="GO:0005509">
    <property type="term" value="F:calcium ion binding"/>
    <property type="evidence" value="ECO:0007669"/>
    <property type="project" value="InterPro"/>
</dbReference>
<evidence type="ECO:0000259" key="4">
    <source>
        <dbReference type="PROSITE" id="PS50222"/>
    </source>
</evidence>
<dbReference type="SUPFAM" id="SSF47473">
    <property type="entry name" value="EF-hand"/>
    <property type="match status" value="2"/>
</dbReference>
<dbReference type="AlphaFoldDB" id="A0A518GHB3"/>
<dbReference type="InterPro" id="IPR039647">
    <property type="entry name" value="EF_hand_pair_protein_CML-like"/>
</dbReference>
<gene>
    <name evidence="5" type="ORF">Q31a_63780</name>
</gene>
<dbReference type="Gene3D" id="1.10.238.10">
    <property type="entry name" value="EF-hand"/>
    <property type="match status" value="3"/>
</dbReference>
<feature type="domain" description="EF-hand" evidence="4">
    <location>
        <begin position="124"/>
        <end position="149"/>
    </location>
</feature>
<dbReference type="PANTHER" id="PTHR10891">
    <property type="entry name" value="EF-HAND CALCIUM-BINDING DOMAIN CONTAINING PROTEIN"/>
    <property type="match status" value="1"/>
</dbReference>
<evidence type="ECO:0000256" key="3">
    <source>
        <dbReference type="SAM" id="SignalP"/>
    </source>
</evidence>
<dbReference type="Proteomes" id="UP000318017">
    <property type="component" value="Chromosome"/>
</dbReference>
<evidence type="ECO:0000256" key="1">
    <source>
        <dbReference type="ARBA" id="ARBA00022723"/>
    </source>
</evidence>
<dbReference type="KEGG" id="ahel:Q31a_63780"/>
<protein>
    <submittedName>
        <fullName evidence="5">EF hand</fullName>
    </submittedName>
</protein>
<dbReference type="InterPro" id="IPR018247">
    <property type="entry name" value="EF_Hand_1_Ca_BS"/>
</dbReference>
<proteinExistence type="predicted"/>
<dbReference type="SMART" id="SM00054">
    <property type="entry name" value="EFh"/>
    <property type="match status" value="4"/>
</dbReference>
<dbReference type="PROSITE" id="PS00018">
    <property type="entry name" value="EF_HAND_1"/>
    <property type="match status" value="3"/>
</dbReference>
<dbReference type="InterPro" id="IPR011992">
    <property type="entry name" value="EF-hand-dom_pair"/>
</dbReference>
<dbReference type="Pfam" id="PF13202">
    <property type="entry name" value="EF-hand_5"/>
    <property type="match status" value="3"/>
</dbReference>
<evidence type="ECO:0000313" key="5">
    <source>
        <dbReference type="EMBL" id="QDV27985.1"/>
    </source>
</evidence>
<keyword evidence="3" id="KW-0732">Signal</keyword>
<dbReference type="PROSITE" id="PS50222">
    <property type="entry name" value="EF_HAND_2"/>
    <property type="match status" value="2"/>
</dbReference>
<feature type="domain" description="EF-hand" evidence="4">
    <location>
        <begin position="469"/>
        <end position="495"/>
    </location>
</feature>
<accession>A0A518GHB3</accession>
<name>A0A518GHB3_9BACT</name>
<keyword evidence="1" id="KW-0479">Metal-binding</keyword>
<evidence type="ECO:0000256" key="2">
    <source>
        <dbReference type="ARBA" id="ARBA00022737"/>
    </source>
</evidence>
<evidence type="ECO:0000313" key="6">
    <source>
        <dbReference type="Proteomes" id="UP000318017"/>
    </source>
</evidence>
<dbReference type="InterPro" id="IPR002048">
    <property type="entry name" value="EF_hand_dom"/>
</dbReference>
<dbReference type="RefSeq" id="WP_231690992.1">
    <property type="nucleotide sequence ID" value="NZ_CP036298.1"/>
</dbReference>
<reference evidence="5 6" key="1">
    <citation type="submission" date="2019-02" db="EMBL/GenBank/DDBJ databases">
        <title>Deep-cultivation of Planctomycetes and their phenomic and genomic characterization uncovers novel biology.</title>
        <authorList>
            <person name="Wiegand S."/>
            <person name="Jogler M."/>
            <person name="Boedeker C."/>
            <person name="Pinto D."/>
            <person name="Vollmers J."/>
            <person name="Rivas-Marin E."/>
            <person name="Kohn T."/>
            <person name="Peeters S.H."/>
            <person name="Heuer A."/>
            <person name="Rast P."/>
            <person name="Oberbeckmann S."/>
            <person name="Bunk B."/>
            <person name="Jeske O."/>
            <person name="Meyerdierks A."/>
            <person name="Storesund J.E."/>
            <person name="Kallscheuer N."/>
            <person name="Luecker S."/>
            <person name="Lage O.M."/>
            <person name="Pohl T."/>
            <person name="Merkel B.J."/>
            <person name="Hornburger P."/>
            <person name="Mueller R.-W."/>
            <person name="Bruemmer F."/>
            <person name="Labrenz M."/>
            <person name="Spormann A.M."/>
            <person name="Op den Camp H."/>
            <person name="Overmann J."/>
            <person name="Amann R."/>
            <person name="Jetten M.S.M."/>
            <person name="Mascher T."/>
            <person name="Medema M.H."/>
            <person name="Devos D.P."/>
            <person name="Kaster A.-K."/>
            <person name="Ovreas L."/>
            <person name="Rohde M."/>
            <person name="Galperin M.Y."/>
            <person name="Jogler C."/>
        </authorList>
    </citation>
    <scope>NUCLEOTIDE SEQUENCE [LARGE SCALE GENOMIC DNA]</scope>
    <source>
        <strain evidence="5 6">Q31a</strain>
    </source>
</reference>
<dbReference type="EMBL" id="CP036298">
    <property type="protein sequence ID" value="QDV27985.1"/>
    <property type="molecule type" value="Genomic_DNA"/>
</dbReference>
<keyword evidence="6" id="KW-1185">Reference proteome</keyword>
<keyword evidence="2" id="KW-0677">Repeat</keyword>
<organism evidence="5 6">
    <name type="scientific">Aureliella helgolandensis</name>
    <dbReference type="NCBI Taxonomy" id="2527968"/>
    <lineage>
        <taxon>Bacteria</taxon>
        <taxon>Pseudomonadati</taxon>
        <taxon>Planctomycetota</taxon>
        <taxon>Planctomycetia</taxon>
        <taxon>Pirellulales</taxon>
        <taxon>Pirellulaceae</taxon>
        <taxon>Aureliella</taxon>
    </lineage>
</organism>
<feature type="signal peptide" evidence="3">
    <location>
        <begin position="1"/>
        <end position="21"/>
    </location>
</feature>